<evidence type="ECO:0000256" key="8">
    <source>
        <dbReference type="ARBA" id="ARBA00022840"/>
    </source>
</evidence>
<feature type="domain" description="ABC transporter" evidence="11">
    <location>
        <begin position="9"/>
        <end position="245"/>
    </location>
</feature>
<dbReference type="EMBL" id="NIZW01000023">
    <property type="protein sequence ID" value="PHQ32727.1"/>
    <property type="molecule type" value="Genomic_DNA"/>
</dbReference>
<evidence type="ECO:0000256" key="10">
    <source>
        <dbReference type="ARBA" id="ARBA00023136"/>
    </source>
</evidence>
<keyword evidence="5" id="KW-0762">Sugar transport</keyword>
<dbReference type="SMART" id="SM00382">
    <property type="entry name" value="AAA"/>
    <property type="match status" value="2"/>
</dbReference>
<dbReference type="InterPro" id="IPR003439">
    <property type="entry name" value="ABC_transporter-like_ATP-bd"/>
</dbReference>
<dbReference type="PROSITE" id="PS00211">
    <property type="entry name" value="ABC_TRANSPORTER_1"/>
    <property type="match status" value="1"/>
</dbReference>
<dbReference type="Gene3D" id="3.40.50.300">
    <property type="entry name" value="P-loop containing nucleotide triphosphate hydrolases"/>
    <property type="match status" value="2"/>
</dbReference>
<dbReference type="RefSeq" id="WP_099263225.1">
    <property type="nucleotide sequence ID" value="NZ_NIZW01000023.1"/>
</dbReference>
<dbReference type="PANTHER" id="PTHR43790:SF3">
    <property type="entry name" value="D-ALLOSE IMPORT ATP-BINDING PROTEIN ALSA-RELATED"/>
    <property type="match status" value="1"/>
</dbReference>
<evidence type="ECO:0000256" key="3">
    <source>
        <dbReference type="ARBA" id="ARBA00022448"/>
    </source>
</evidence>
<keyword evidence="10" id="KW-0472">Membrane</keyword>
<dbReference type="Proteomes" id="UP000225740">
    <property type="component" value="Unassembled WGS sequence"/>
</dbReference>
<keyword evidence="3" id="KW-0813">Transport</keyword>
<evidence type="ECO:0000256" key="1">
    <source>
        <dbReference type="ARBA" id="ARBA00004202"/>
    </source>
</evidence>
<accession>A0A2G1W121</accession>
<evidence type="ECO:0000256" key="7">
    <source>
        <dbReference type="ARBA" id="ARBA00022741"/>
    </source>
</evidence>
<dbReference type="InterPro" id="IPR027417">
    <property type="entry name" value="P-loop_NTPase"/>
</dbReference>
<proteinExistence type="predicted"/>
<feature type="domain" description="ABC transporter" evidence="11">
    <location>
        <begin position="261"/>
        <end position="506"/>
    </location>
</feature>
<dbReference type="CDD" id="cd03216">
    <property type="entry name" value="ABC_Carb_Monos_I"/>
    <property type="match status" value="1"/>
</dbReference>
<name>A0A2G1W121_9BACT</name>
<comment type="caution">
    <text evidence="12">The sequence shown here is derived from an EMBL/GenBank/DDBJ whole genome shotgun (WGS) entry which is preliminary data.</text>
</comment>
<keyword evidence="13" id="KW-1185">Reference proteome</keyword>
<dbReference type="AlphaFoldDB" id="A0A2G1W121"/>
<keyword evidence="8 12" id="KW-0067">ATP-binding</keyword>
<evidence type="ECO:0000256" key="5">
    <source>
        <dbReference type="ARBA" id="ARBA00022597"/>
    </source>
</evidence>
<evidence type="ECO:0000259" key="11">
    <source>
        <dbReference type="PROSITE" id="PS50893"/>
    </source>
</evidence>
<dbReference type="GO" id="GO:0005886">
    <property type="term" value="C:plasma membrane"/>
    <property type="evidence" value="ECO:0007669"/>
    <property type="project" value="UniProtKB-SubCell"/>
</dbReference>
<evidence type="ECO:0000313" key="12">
    <source>
        <dbReference type="EMBL" id="PHQ32727.1"/>
    </source>
</evidence>
<dbReference type="GeneID" id="90611054"/>
<evidence type="ECO:0000256" key="6">
    <source>
        <dbReference type="ARBA" id="ARBA00022737"/>
    </source>
</evidence>
<dbReference type="GO" id="GO:0015749">
    <property type="term" value="P:monosaccharide transmembrane transport"/>
    <property type="evidence" value="ECO:0007669"/>
    <property type="project" value="UniProtKB-ARBA"/>
</dbReference>
<dbReference type="GO" id="GO:0005524">
    <property type="term" value="F:ATP binding"/>
    <property type="evidence" value="ECO:0007669"/>
    <property type="project" value="UniProtKB-KW"/>
</dbReference>
<dbReference type="PANTHER" id="PTHR43790">
    <property type="entry name" value="CARBOHYDRATE TRANSPORT ATP-BINDING PROTEIN MG119-RELATED"/>
    <property type="match status" value="1"/>
</dbReference>
<dbReference type="OrthoDB" id="9771863at2"/>
<protein>
    <submittedName>
        <fullName evidence="12">D-xylose ABC transporter ATP-binding protein</fullName>
    </submittedName>
</protein>
<keyword evidence="6" id="KW-0677">Repeat</keyword>
<dbReference type="SUPFAM" id="SSF52540">
    <property type="entry name" value="P-loop containing nucleoside triphosphate hydrolases"/>
    <property type="match status" value="2"/>
</dbReference>
<keyword evidence="7" id="KW-0547">Nucleotide-binding</keyword>
<dbReference type="GO" id="GO:0016887">
    <property type="term" value="F:ATP hydrolysis activity"/>
    <property type="evidence" value="ECO:0007669"/>
    <property type="project" value="InterPro"/>
</dbReference>
<dbReference type="FunFam" id="3.40.50.300:FF:000127">
    <property type="entry name" value="Ribose import ATP-binding protein RbsA"/>
    <property type="match status" value="1"/>
</dbReference>
<organism evidence="12 13">
    <name type="scientific">Rhodopirellula bahusiensis</name>
    <dbReference type="NCBI Taxonomy" id="2014065"/>
    <lineage>
        <taxon>Bacteria</taxon>
        <taxon>Pseudomonadati</taxon>
        <taxon>Planctomycetota</taxon>
        <taxon>Planctomycetia</taxon>
        <taxon>Pirellulales</taxon>
        <taxon>Pirellulaceae</taxon>
        <taxon>Rhodopirellula</taxon>
    </lineage>
</organism>
<dbReference type="Pfam" id="PF00005">
    <property type="entry name" value="ABC_tran"/>
    <property type="match status" value="2"/>
</dbReference>
<evidence type="ECO:0000256" key="9">
    <source>
        <dbReference type="ARBA" id="ARBA00022967"/>
    </source>
</evidence>
<keyword evidence="9" id="KW-1278">Translocase</keyword>
<dbReference type="FunFam" id="3.40.50.300:FF:000126">
    <property type="entry name" value="Galactose/methyl galactoside import ATP-binding protein MglA"/>
    <property type="match status" value="1"/>
</dbReference>
<evidence type="ECO:0000256" key="4">
    <source>
        <dbReference type="ARBA" id="ARBA00022475"/>
    </source>
</evidence>
<keyword evidence="4" id="KW-1003">Cell membrane</keyword>
<dbReference type="InterPro" id="IPR003593">
    <property type="entry name" value="AAA+_ATPase"/>
</dbReference>
<evidence type="ECO:0000313" key="13">
    <source>
        <dbReference type="Proteomes" id="UP000225740"/>
    </source>
</evidence>
<dbReference type="CDD" id="cd03215">
    <property type="entry name" value="ABC_Carb_Monos_II"/>
    <property type="match status" value="1"/>
</dbReference>
<dbReference type="InterPro" id="IPR050107">
    <property type="entry name" value="ABC_carbohydrate_import_ATPase"/>
</dbReference>
<dbReference type="InterPro" id="IPR017871">
    <property type="entry name" value="ABC_transporter-like_CS"/>
</dbReference>
<dbReference type="PROSITE" id="PS50893">
    <property type="entry name" value="ABC_TRANSPORTER_2"/>
    <property type="match status" value="2"/>
</dbReference>
<reference evidence="12 13" key="1">
    <citation type="submission" date="2017-06" db="EMBL/GenBank/DDBJ databases">
        <title>Description of Rhodopirellula bahusiensis sp. nov.</title>
        <authorList>
            <person name="Kizina J."/>
            <person name="Harder J."/>
        </authorList>
    </citation>
    <scope>NUCLEOTIDE SEQUENCE [LARGE SCALE GENOMIC DNA]</scope>
    <source>
        <strain evidence="12 13">SWK21</strain>
    </source>
</reference>
<comment type="subcellular location">
    <subcellularLocation>
        <location evidence="2">Cell inner membrane</location>
    </subcellularLocation>
    <subcellularLocation>
        <location evidence="1">Cell membrane</location>
        <topology evidence="1">Peripheral membrane protein</topology>
    </subcellularLocation>
</comment>
<evidence type="ECO:0000256" key="2">
    <source>
        <dbReference type="ARBA" id="ARBA00004533"/>
    </source>
</evidence>
<sequence>MTVSGDLVLEAKKISKLFPGVKALDGVDLNLRSGRLTALLGENGAGKSTLMKILAGVQPPDEGELLVDREPVQFTGPRHAHDHGIAMIHQELSLVPDLSVAENIFLGREPLRFETLIDYSELNRQASQWLKRLELDVSPTTPVRRLRVGQQQLVEIARALAGNVRILIMDEPTSAITDRETEVLFRCIADLKKQGVAIVYITHRLEELEQIADDIVVMRDGCLIGTAEFGELSHDEMVRMMVGREVKVLSKESSTNKYPVLSAGNISLKHPTRPGDFLVNEVDLHVCKGEVLGIFGLMGAGRTELLECLFGLHPKTSSGNVSIHDECVRLKCPADAIAHGLALVPEDRKHDGLVLSMSVAENASLASLKQAEKFGFIDRAKEREHTRRFVERFRVKTPSLREKIVNLSGGNQQKVILAKWLATGPAVLMLDEPTRGIDIHAKNEIYTLIDELTTDGLAVIMVSSELPEVMAVSDRILVMCEGRATQEFDRAEATEEAILQAALPKRTSIPC</sequence>
<gene>
    <name evidence="12" type="ORF">CEE69_24260</name>
</gene>